<protein>
    <submittedName>
        <fullName evidence="2">Uncharacterized protein</fullName>
    </submittedName>
</protein>
<keyword evidence="3" id="KW-1185">Reference proteome</keyword>
<evidence type="ECO:0000313" key="3">
    <source>
        <dbReference type="Proteomes" id="UP001519460"/>
    </source>
</evidence>
<reference evidence="2 3" key="1">
    <citation type="journal article" date="2023" name="Sci. Data">
        <title>Genome assembly of the Korean intertidal mud-creeper Batillaria attramentaria.</title>
        <authorList>
            <person name="Patra A.K."/>
            <person name="Ho P.T."/>
            <person name="Jun S."/>
            <person name="Lee S.J."/>
            <person name="Kim Y."/>
            <person name="Won Y.J."/>
        </authorList>
    </citation>
    <scope>NUCLEOTIDE SEQUENCE [LARGE SCALE GENOMIC DNA]</scope>
    <source>
        <strain evidence="2">Wonlab-2016</strain>
    </source>
</reference>
<dbReference type="AlphaFoldDB" id="A0ABD0LX71"/>
<dbReference type="Proteomes" id="UP001519460">
    <property type="component" value="Unassembled WGS sequence"/>
</dbReference>
<evidence type="ECO:0000256" key="1">
    <source>
        <dbReference type="SAM" id="MobiDB-lite"/>
    </source>
</evidence>
<sequence>MISTMKPFLGHFSRLKEDQYEDLPDIPLPGRQTPIGMVRPSSPGGPGAGGHVSRPRSRARPTLGGRSYTDMGIQAEPSQSYPGPVDDNPYVSMDPVNKHYYYRLWRKDPPRPIKPIYREGRLGSPWRHIKACINNAGSHLVFIDGTVKSEENFFYPPESMFEPPNFSLYISPRLAPTKRQSTSVPATRRSGSKDTIFNERARQGFKYWPHEQKPIDSAWLREYKKQHSIRDHVLPQEILNITNIV</sequence>
<feature type="region of interest" description="Disordered" evidence="1">
    <location>
        <begin position="27"/>
        <end position="88"/>
    </location>
</feature>
<comment type="caution">
    <text evidence="2">The sequence shown here is derived from an EMBL/GenBank/DDBJ whole genome shotgun (WGS) entry which is preliminary data.</text>
</comment>
<accession>A0ABD0LX71</accession>
<evidence type="ECO:0000313" key="2">
    <source>
        <dbReference type="EMBL" id="KAK7504229.1"/>
    </source>
</evidence>
<name>A0ABD0LX71_9CAEN</name>
<dbReference type="EMBL" id="JACVVK020000016">
    <property type="protein sequence ID" value="KAK7504229.1"/>
    <property type="molecule type" value="Genomic_DNA"/>
</dbReference>
<proteinExistence type="predicted"/>
<organism evidence="2 3">
    <name type="scientific">Batillaria attramentaria</name>
    <dbReference type="NCBI Taxonomy" id="370345"/>
    <lineage>
        <taxon>Eukaryota</taxon>
        <taxon>Metazoa</taxon>
        <taxon>Spiralia</taxon>
        <taxon>Lophotrochozoa</taxon>
        <taxon>Mollusca</taxon>
        <taxon>Gastropoda</taxon>
        <taxon>Caenogastropoda</taxon>
        <taxon>Sorbeoconcha</taxon>
        <taxon>Cerithioidea</taxon>
        <taxon>Batillariidae</taxon>
        <taxon>Batillaria</taxon>
    </lineage>
</organism>
<gene>
    <name evidence="2" type="ORF">BaRGS_00004533</name>
</gene>